<dbReference type="EMBL" id="NEDP02003345">
    <property type="protein sequence ID" value="OWF48949.1"/>
    <property type="molecule type" value="Genomic_DNA"/>
</dbReference>
<dbReference type="Gene3D" id="3.30.40.10">
    <property type="entry name" value="Zinc/RING finger domain, C3HC4 (zinc finger)"/>
    <property type="match status" value="1"/>
</dbReference>
<dbReference type="InterPro" id="IPR017907">
    <property type="entry name" value="Znf_RING_CS"/>
</dbReference>
<dbReference type="InterPro" id="IPR001841">
    <property type="entry name" value="Znf_RING"/>
</dbReference>
<dbReference type="InterPro" id="IPR018957">
    <property type="entry name" value="Znf_C3HC4_RING-type"/>
</dbReference>
<evidence type="ECO:0000256" key="5">
    <source>
        <dbReference type="SAM" id="Coils"/>
    </source>
</evidence>
<evidence type="ECO:0000256" key="4">
    <source>
        <dbReference type="PROSITE-ProRule" id="PRU00024"/>
    </source>
</evidence>
<dbReference type="AlphaFoldDB" id="A0A210QJQ5"/>
<dbReference type="GO" id="GO:0008270">
    <property type="term" value="F:zinc ion binding"/>
    <property type="evidence" value="ECO:0007669"/>
    <property type="project" value="UniProtKB-KW"/>
</dbReference>
<evidence type="ECO:0000313" key="8">
    <source>
        <dbReference type="EMBL" id="OWF48949.1"/>
    </source>
</evidence>
<keyword evidence="5" id="KW-0175">Coiled coil</keyword>
<dbReference type="SMART" id="SM00336">
    <property type="entry name" value="BBOX"/>
    <property type="match status" value="1"/>
</dbReference>
<dbReference type="PANTHER" id="PTHR25462:SF296">
    <property type="entry name" value="MEIOTIC P26, ISOFORM F"/>
    <property type="match status" value="1"/>
</dbReference>
<keyword evidence="9" id="KW-1185">Reference proteome</keyword>
<evidence type="ECO:0000259" key="6">
    <source>
        <dbReference type="PROSITE" id="PS50089"/>
    </source>
</evidence>
<proteinExistence type="predicted"/>
<evidence type="ECO:0000313" key="9">
    <source>
        <dbReference type="Proteomes" id="UP000242188"/>
    </source>
</evidence>
<dbReference type="Gene3D" id="4.10.830.40">
    <property type="match status" value="1"/>
</dbReference>
<evidence type="ECO:0000259" key="7">
    <source>
        <dbReference type="PROSITE" id="PS50119"/>
    </source>
</evidence>
<dbReference type="Pfam" id="PF00643">
    <property type="entry name" value="zf-B_box"/>
    <property type="match status" value="1"/>
</dbReference>
<keyword evidence="1" id="KW-0479">Metal-binding</keyword>
<dbReference type="PROSITE" id="PS50119">
    <property type="entry name" value="ZF_BBOX"/>
    <property type="match status" value="2"/>
</dbReference>
<dbReference type="InterPro" id="IPR047153">
    <property type="entry name" value="TRIM45/56/19-like"/>
</dbReference>
<feature type="domain" description="B box-type" evidence="7">
    <location>
        <begin position="85"/>
        <end position="131"/>
    </location>
</feature>
<dbReference type="InterPro" id="IPR013083">
    <property type="entry name" value="Znf_RING/FYVE/PHD"/>
</dbReference>
<comment type="caution">
    <text evidence="8">The sequence shown here is derived from an EMBL/GenBank/DDBJ whole genome shotgun (WGS) entry which is preliminary data.</text>
</comment>
<dbReference type="SUPFAM" id="SSF57850">
    <property type="entry name" value="RING/U-box"/>
    <property type="match status" value="1"/>
</dbReference>
<dbReference type="PANTHER" id="PTHR25462">
    <property type="entry name" value="BONUS, ISOFORM C-RELATED"/>
    <property type="match status" value="1"/>
</dbReference>
<dbReference type="OrthoDB" id="1616686at2759"/>
<keyword evidence="2 4" id="KW-0863">Zinc-finger</keyword>
<feature type="domain" description="B box-type" evidence="7">
    <location>
        <begin position="143"/>
        <end position="186"/>
    </location>
</feature>
<sequence length="660" mass="74990">MSNLNDPLQCGLCLKRHRDPRILTCFHSFCRECIEKLISTKKYKLTLPCPLCQTEIGIPKAGTKAYPENFYIRAIQATAAFSTISTCDTCDKTKEESASSRCLECECNYCSACTGRHFESDTTKEHHLIELCKTENKTITNLTHKSFCEKHKNEETKFYCMLCEMPVCKECVSKVSDHKGHRYKSIGDGAKEKKDIISPIIKSMHEYLPVLEEYLEEVKSSKKMLGDYSSDSIKEIKARCQMLHDEIEKISKTLEEQVQKSEDKENQRLDKHISLIERLLKSLSYTTSSSEDITSLASDSEFVMICAKLQNRFKRINQEVPSSGLICCESSNFHPGDMEGKNLYEMIGYCDESDVKMPLLPIPWGLRMALTFDVTLMYSFKVSDTMDTIHAIAPVSEKEAWICCGWGTTKMELWTREGEKKNTVTLPVQVDDICVKPNGEILVSSYDGKKIVKLDNDLKPTDFVQLNWYPGGMTYSSKRKELLVCAVDSYVTTRSKTSRRMVIRIKEDGTVLDQIEDNGFNEVFCAPYRLYENMIGDICVTDREETNVRVTSLTMDGVVKQTYTGPKEVVMKKDFNPFGVVSDKYGHVIVSDWSNHAVHLLDISGQFIGFLLTEKNGIRGPNALALDKEGYLWVGDTKSTVWIFQYRRKADDHGSSNSSA</sequence>
<dbReference type="SUPFAM" id="SSF57845">
    <property type="entry name" value="B-box zinc-binding domain"/>
    <property type="match status" value="1"/>
</dbReference>
<keyword evidence="3" id="KW-0862">Zinc</keyword>
<dbReference type="InterPro" id="IPR011042">
    <property type="entry name" value="6-blade_b-propeller_TolB-like"/>
</dbReference>
<dbReference type="PROSITE" id="PS50089">
    <property type="entry name" value="ZF_RING_2"/>
    <property type="match status" value="1"/>
</dbReference>
<feature type="coiled-coil region" evidence="5">
    <location>
        <begin position="233"/>
        <end position="267"/>
    </location>
</feature>
<dbReference type="PROSITE" id="PS00518">
    <property type="entry name" value="ZF_RING_1"/>
    <property type="match status" value="1"/>
</dbReference>
<dbReference type="Pfam" id="PF00097">
    <property type="entry name" value="zf-C3HC4"/>
    <property type="match status" value="1"/>
</dbReference>
<evidence type="ECO:0000256" key="1">
    <source>
        <dbReference type="ARBA" id="ARBA00022723"/>
    </source>
</evidence>
<accession>A0A210QJQ5</accession>
<dbReference type="SUPFAM" id="SSF63829">
    <property type="entry name" value="Calcium-dependent phosphotriesterase"/>
    <property type="match status" value="1"/>
</dbReference>
<organism evidence="8 9">
    <name type="scientific">Mizuhopecten yessoensis</name>
    <name type="common">Japanese scallop</name>
    <name type="synonym">Patinopecten yessoensis</name>
    <dbReference type="NCBI Taxonomy" id="6573"/>
    <lineage>
        <taxon>Eukaryota</taxon>
        <taxon>Metazoa</taxon>
        <taxon>Spiralia</taxon>
        <taxon>Lophotrochozoa</taxon>
        <taxon>Mollusca</taxon>
        <taxon>Bivalvia</taxon>
        <taxon>Autobranchia</taxon>
        <taxon>Pteriomorphia</taxon>
        <taxon>Pectinida</taxon>
        <taxon>Pectinoidea</taxon>
        <taxon>Pectinidae</taxon>
        <taxon>Mizuhopecten</taxon>
    </lineage>
</organism>
<dbReference type="Gene3D" id="2.120.10.30">
    <property type="entry name" value="TolB, C-terminal domain"/>
    <property type="match status" value="1"/>
</dbReference>
<evidence type="ECO:0000256" key="2">
    <source>
        <dbReference type="ARBA" id="ARBA00022771"/>
    </source>
</evidence>
<feature type="domain" description="RING-type" evidence="6">
    <location>
        <begin position="10"/>
        <end position="53"/>
    </location>
</feature>
<gene>
    <name evidence="8" type="ORF">KP79_PYT12442</name>
</gene>
<protein>
    <submittedName>
        <fullName evidence="8">E3 ubiquitin-protein ligase TRIM71</fullName>
    </submittedName>
</protein>
<evidence type="ECO:0000256" key="3">
    <source>
        <dbReference type="ARBA" id="ARBA00022833"/>
    </source>
</evidence>
<dbReference type="Gene3D" id="3.30.160.60">
    <property type="entry name" value="Classic Zinc Finger"/>
    <property type="match status" value="1"/>
</dbReference>
<dbReference type="SMART" id="SM00184">
    <property type="entry name" value="RING"/>
    <property type="match status" value="1"/>
</dbReference>
<dbReference type="InterPro" id="IPR000315">
    <property type="entry name" value="Znf_B-box"/>
</dbReference>
<name>A0A210QJQ5_MIZYE</name>
<reference evidence="8 9" key="1">
    <citation type="journal article" date="2017" name="Nat. Ecol. Evol.">
        <title>Scallop genome provides insights into evolution of bilaterian karyotype and development.</title>
        <authorList>
            <person name="Wang S."/>
            <person name="Zhang J."/>
            <person name="Jiao W."/>
            <person name="Li J."/>
            <person name="Xun X."/>
            <person name="Sun Y."/>
            <person name="Guo X."/>
            <person name="Huan P."/>
            <person name="Dong B."/>
            <person name="Zhang L."/>
            <person name="Hu X."/>
            <person name="Sun X."/>
            <person name="Wang J."/>
            <person name="Zhao C."/>
            <person name="Wang Y."/>
            <person name="Wang D."/>
            <person name="Huang X."/>
            <person name="Wang R."/>
            <person name="Lv J."/>
            <person name="Li Y."/>
            <person name="Zhang Z."/>
            <person name="Liu B."/>
            <person name="Lu W."/>
            <person name="Hui Y."/>
            <person name="Liang J."/>
            <person name="Zhou Z."/>
            <person name="Hou R."/>
            <person name="Li X."/>
            <person name="Liu Y."/>
            <person name="Li H."/>
            <person name="Ning X."/>
            <person name="Lin Y."/>
            <person name="Zhao L."/>
            <person name="Xing Q."/>
            <person name="Dou J."/>
            <person name="Li Y."/>
            <person name="Mao J."/>
            <person name="Guo H."/>
            <person name="Dou H."/>
            <person name="Li T."/>
            <person name="Mu C."/>
            <person name="Jiang W."/>
            <person name="Fu Q."/>
            <person name="Fu X."/>
            <person name="Miao Y."/>
            <person name="Liu J."/>
            <person name="Yu Q."/>
            <person name="Li R."/>
            <person name="Liao H."/>
            <person name="Li X."/>
            <person name="Kong Y."/>
            <person name="Jiang Z."/>
            <person name="Chourrout D."/>
            <person name="Li R."/>
            <person name="Bao Z."/>
        </authorList>
    </citation>
    <scope>NUCLEOTIDE SEQUENCE [LARGE SCALE GENOMIC DNA]</scope>
    <source>
        <strain evidence="8 9">PY_sf001</strain>
    </source>
</reference>
<dbReference type="Proteomes" id="UP000242188">
    <property type="component" value="Unassembled WGS sequence"/>
</dbReference>